<evidence type="ECO:0000259" key="4">
    <source>
        <dbReference type="Pfam" id="PF08646"/>
    </source>
</evidence>
<proteinExistence type="inferred from homology"/>
<dbReference type="InterPro" id="IPR027417">
    <property type="entry name" value="P-loop_NTPase"/>
</dbReference>
<accession>A0ABQ4Z177</accession>
<dbReference type="PANTHER" id="PTHR10492:SF96">
    <property type="entry name" value="ATP-DEPENDENT DNA HELICASE"/>
    <property type="match status" value="1"/>
</dbReference>
<dbReference type="InterPro" id="IPR013955">
    <property type="entry name" value="Rep_factor-A_C"/>
</dbReference>
<dbReference type="EMBL" id="BQNB010010907">
    <property type="protein sequence ID" value="GJS83511.1"/>
    <property type="molecule type" value="Genomic_DNA"/>
</dbReference>
<dbReference type="Proteomes" id="UP001151760">
    <property type="component" value="Unassembled WGS sequence"/>
</dbReference>
<evidence type="ECO:0000313" key="5">
    <source>
        <dbReference type="EMBL" id="GJS83511.1"/>
    </source>
</evidence>
<feature type="compositionally biased region" description="Polar residues" evidence="2">
    <location>
        <begin position="1062"/>
        <end position="1071"/>
    </location>
</feature>
<gene>
    <name evidence="5" type="ORF">Tco_0750052</name>
</gene>
<feature type="region of interest" description="Disordered" evidence="2">
    <location>
        <begin position="1114"/>
        <end position="1179"/>
    </location>
</feature>
<organism evidence="5 6">
    <name type="scientific">Tanacetum coccineum</name>
    <dbReference type="NCBI Taxonomy" id="301880"/>
    <lineage>
        <taxon>Eukaryota</taxon>
        <taxon>Viridiplantae</taxon>
        <taxon>Streptophyta</taxon>
        <taxon>Embryophyta</taxon>
        <taxon>Tracheophyta</taxon>
        <taxon>Spermatophyta</taxon>
        <taxon>Magnoliopsida</taxon>
        <taxon>eudicotyledons</taxon>
        <taxon>Gunneridae</taxon>
        <taxon>Pentapetalae</taxon>
        <taxon>asterids</taxon>
        <taxon>campanulids</taxon>
        <taxon>Asterales</taxon>
        <taxon>Asteraceae</taxon>
        <taxon>Asteroideae</taxon>
        <taxon>Anthemideae</taxon>
        <taxon>Anthemidinae</taxon>
        <taxon>Tanacetum</taxon>
    </lineage>
</organism>
<comment type="catalytic activity">
    <reaction evidence="1">
        <text>ATP + H2O = ADP + phosphate + H(+)</text>
        <dbReference type="Rhea" id="RHEA:13065"/>
        <dbReference type="ChEBI" id="CHEBI:15377"/>
        <dbReference type="ChEBI" id="CHEBI:15378"/>
        <dbReference type="ChEBI" id="CHEBI:30616"/>
        <dbReference type="ChEBI" id="CHEBI:43474"/>
        <dbReference type="ChEBI" id="CHEBI:456216"/>
        <dbReference type="EC" id="5.6.2.3"/>
    </reaction>
</comment>
<keyword evidence="1" id="KW-0233">DNA recombination</keyword>
<feature type="region of interest" description="Disordered" evidence="2">
    <location>
        <begin position="1062"/>
        <end position="1096"/>
    </location>
</feature>
<dbReference type="Pfam" id="PF08646">
    <property type="entry name" value="Rep_fac-A_C"/>
    <property type="match status" value="1"/>
</dbReference>
<dbReference type="GO" id="GO:0004386">
    <property type="term" value="F:helicase activity"/>
    <property type="evidence" value="ECO:0007669"/>
    <property type="project" value="UniProtKB-KW"/>
</dbReference>
<keyword evidence="6" id="KW-1185">Reference proteome</keyword>
<evidence type="ECO:0000259" key="3">
    <source>
        <dbReference type="Pfam" id="PF05970"/>
    </source>
</evidence>
<keyword evidence="1 5" id="KW-0347">Helicase</keyword>
<dbReference type="SUPFAM" id="SSF52540">
    <property type="entry name" value="P-loop containing nucleoside triphosphate hydrolases"/>
    <property type="match status" value="1"/>
</dbReference>
<sequence length="1179" mass="132736">MKTKRKLDPKSNPHTGDCNVVPLDVADRVLDVNSNAPAKRQRANGSGFISPLLIDVGPSGVQNVAPVGEPALPTTGISHCTLMSSSCGALPATGQTLSHSVIPTTVTRQPMEIDESSGDATHVVRVDNYSSRCPCSGMQSPVGPRIEHHVIWSTCGAFNLVRSAKEYSQEMFSMTSLGANVDESINNGRGPYVFKISGQLYHWIGSLCPADGEPPRFLQLYIYDTDNEVDNRLTHFGGDNSVLRRDIVEGLIDLLDSHNALVQLFRTAREKLQDTHVPNFKVMLYNVIGVREYELPTGDMLGTIVYEAGPENNMDYDIVLEEHGKYWRRRRLRNKSSIERLAYVHPTAGDLFYQRMLLCHQKGCTSFRGIRTVNEVVYPTCRDACEALGLLQDDQEWEITLQEAALTATPAELRTLLAHILAYCEVSNPKRLWERTWKSMSEDIPYVCSISLNLPNLHIEDSDLEDYMLYEFKSCLNRCSKSVTDFGLHLPPEHLMSVLRNKLLMEEKSYDRRLLAIERDKLLPMLNEKQHEIFDLIVNACLNNEQQLVFVYGHGGTGKTFLWKTILHTLRSEQKIVLAVASSGIASLLLPAGRTAHSRFKIPLDLTDTSVCSIRKHTQLADLLKETCLIVWDESPMNDRRCFETLDRTLRDILDQPNHLFGGKTVMLGGDFRQTLPVKRGASRNEIIRYSIANSYLWPHFKIHYLTENMRLSNKNLSEVDKHRTAVFAQWLLDIGNGRVLVLSLMATTSYPDTAAKNKGKMVAVQPEISDIASLKPTDSNKVIETTKYEAMEKPIVIAVSSCWVKAIQRSTFSISTHYYLNPNIPETYHIKEQCQQLNDATPILNIDNQRYEDLEEEKNRNRFPLATLLEVDPQNYQHVRFTSDAIIYKISTQNKWYYERCTACGKQVIPGNPVPTCKNHGPQPTPTHSYCFKAIIGDGSGTIPVTCFSNQANALVKDCNELLTELSTRNPYELPSILKDLEGTARIFQFHFEINSTSKRKDFVLDKVFEKTMLPLPAPPIQNATVEHITTEQPKPVALLETSSPTLSTTGSNEFNLQENITDPLQQSPTTRPPPEHSTKDQEENEPTDLPALVTKETTYNVNLRADMPKFDTQEAPTATPIEFQPSQSTPPQIENPIEADKEKPPTNTTRASARKSLFIDTPETHSPQAGKKSKRNK</sequence>
<dbReference type="InterPro" id="IPR010285">
    <property type="entry name" value="DNA_helicase_pif1-like_DEAD"/>
</dbReference>
<feature type="domain" description="Replication factor A C-terminal" evidence="4">
    <location>
        <begin position="882"/>
        <end position="995"/>
    </location>
</feature>
<comment type="cofactor">
    <cofactor evidence="1">
        <name>Mg(2+)</name>
        <dbReference type="ChEBI" id="CHEBI:18420"/>
    </cofactor>
</comment>
<dbReference type="PANTHER" id="PTHR10492">
    <property type="match status" value="1"/>
</dbReference>
<keyword evidence="1" id="KW-0067">ATP-binding</keyword>
<keyword evidence="1" id="KW-0227">DNA damage</keyword>
<keyword evidence="1" id="KW-0234">DNA repair</keyword>
<keyword evidence="1" id="KW-0378">Hydrolase</keyword>
<dbReference type="Gene3D" id="2.40.50.140">
    <property type="entry name" value="Nucleic acid-binding proteins"/>
    <property type="match status" value="1"/>
</dbReference>
<evidence type="ECO:0000256" key="1">
    <source>
        <dbReference type="RuleBase" id="RU363044"/>
    </source>
</evidence>
<keyword evidence="1" id="KW-0547">Nucleotide-binding</keyword>
<dbReference type="EC" id="5.6.2.3" evidence="1"/>
<dbReference type="SUPFAM" id="SSF50249">
    <property type="entry name" value="Nucleic acid-binding proteins"/>
    <property type="match status" value="1"/>
</dbReference>
<comment type="similarity">
    <text evidence="1">Belongs to the helicase family.</text>
</comment>
<dbReference type="Gene3D" id="3.40.50.300">
    <property type="entry name" value="P-loop containing nucleotide triphosphate hydrolases"/>
    <property type="match status" value="1"/>
</dbReference>
<reference evidence="5" key="2">
    <citation type="submission" date="2022-01" db="EMBL/GenBank/DDBJ databases">
        <authorList>
            <person name="Yamashiro T."/>
            <person name="Shiraishi A."/>
            <person name="Satake H."/>
            <person name="Nakayama K."/>
        </authorList>
    </citation>
    <scope>NUCLEOTIDE SEQUENCE</scope>
</reference>
<protein>
    <recommendedName>
        <fullName evidence="1">ATP-dependent DNA helicase</fullName>
        <ecNumber evidence="1">5.6.2.3</ecNumber>
    </recommendedName>
</protein>
<name>A0ABQ4Z177_9ASTR</name>
<dbReference type="InterPro" id="IPR012340">
    <property type="entry name" value="NA-bd_OB-fold"/>
</dbReference>
<comment type="caution">
    <text evidence="5">The sequence shown here is derived from an EMBL/GenBank/DDBJ whole genome shotgun (WGS) entry which is preliminary data.</text>
</comment>
<evidence type="ECO:0000256" key="2">
    <source>
        <dbReference type="SAM" id="MobiDB-lite"/>
    </source>
</evidence>
<evidence type="ECO:0000313" key="6">
    <source>
        <dbReference type="Proteomes" id="UP001151760"/>
    </source>
</evidence>
<dbReference type="Pfam" id="PF05970">
    <property type="entry name" value="PIF1"/>
    <property type="match status" value="1"/>
</dbReference>
<reference evidence="5" key="1">
    <citation type="journal article" date="2022" name="Int. J. Mol. Sci.">
        <title>Draft Genome of Tanacetum Coccineum: Genomic Comparison of Closely Related Tanacetum-Family Plants.</title>
        <authorList>
            <person name="Yamashiro T."/>
            <person name="Shiraishi A."/>
            <person name="Nakayama K."/>
            <person name="Satake H."/>
        </authorList>
    </citation>
    <scope>NUCLEOTIDE SEQUENCE</scope>
</reference>
<feature type="domain" description="DNA helicase Pif1-like DEAD-box helicase" evidence="3">
    <location>
        <begin position="525"/>
        <end position="740"/>
    </location>
</feature>